<proteinExistence type="predicted"/>
<keyword evidence="1" id="KW-0472">Membrane</keyword>
<gene>
    <name evidence="4" type="ORF">C5748_01140</name>
</gene>
<protein>
    <submittedName>
        <fullName evidence="4">Peptidoglycan-binding protein</fullName>
    </submittedName>
</protein>
<feature type="signal peptide" evidence="2">
    <location>
        <begin position="1"/>
        <end position="28"/>
    </location>
</feature>
<evidence type="ECO:0000256" key="2">
    <source>
        <dbReference type="SAM" id="SignalP"/>
    </source>
</evidence>
<name>A0A2S9IZ59_9HYPH</name>
<feature type="domain" description="Peptidoglycan binding-like" evidence="3">
    <location>
        <begin position="249"/>
        <end position="304"/>
    </location>
</feature>
<evidence type="ECO:0000313" key="4">
    <source>
        <dbReference type="EMBL" id="PRD45788.1"/>
    </source>
</evidence>
<dbReference type="Gene3D" id="1.10.101.10">
    <property type="entry name" value="PGBD-like superfamily/PGBD"/>
    <property type="match status" value="2"/>
</dbReference>
<keyword evidence="1" id="KW-1133">Transmembrane helix</keyword>
<feature type="transmembrane region" description="Helical" evidence="1">
    <location>
        <begin position="38"/>
        <end position="60"/>
    </location>
</feature>
<keyword evidence="5" id="KW-1185">Reference proteome</keyword>
<keyword evidence="1" id="KW-0812">Transmembrane</keyword>
<dbReference type="InterPro" id="IPR002477">
    <property type="entry name" value="Peptidoglycan-bd-like"/>
</dbReference>
<dbReference type="Proteomes" id="UP000239434">
    <property type="component" value="Unassembled WGS sequence"/>
</dbReference>
<feature type="chain" id="PRO_5015417350" evidence="2">
    <location>
        <begin position="29"/>
        <end position="311"/>
    </location>
</feature>
<comment type="caution">
    <text evidence="4">The sequence shown here is derived from an EMBL/GenBank/DDBJ whole genome shotgun (WGS) entry which is preliminary data.</text>
</comment>
<dbReference type="Pfam" id="PF01471">
    <property type="entry name" value="PG_binding_1"/>
    <property type="match status" value="2"/>
</dbReference>
<dbReference type="InterPro" id="IPR036365">
    <property type="entry name" value="PGBD-like_sf"/>
</dbReference>
<dbReference type="EMBL" id="PVBR01000001">
    <property type="protein sequence ID" value="PRD45788.1"/>
    <property type="molecule type" value="Genomic_DNA"/>
</dbReference>
<organism evidence="4 5">
    <name type="scientific">Phyllobacterium phragmitis</name>
    <dbReference type="NCBI Taxonomy" id="2670329"/>
    <lineage>
        <taxon>Bacteria</taxon>
        <taxon>Pseudomonadati</taxon>
        <taxon>Pseudomonadota</taxon>
        <taxon>Alphaproteobacteria</taxon>
        <taxon>Hyphomicrobiales</taxon>
        <taxon>Phyllobacteriaceae</taxon>
        <taxon>Phyllobacterium</taxon>
    </lineage>
</organism>
<dbReference type="AlphaFoldDB" id="A0A2S9IZ59"/>
<dbReference type="RefSeq" id="WP_105740086.1">
    <property type="nucleotide sequence ID" value="NZ_PVBR01000001.1"/>
</dbReference>
<dbReference type="SUPFAM" id="SSF47090">
    <property type="entry name" value="PGBD-like"/>
    <property type="match status" value="2"/>
</dbReference>
<evidence type="ECO:0000313" key="5">
    <source>
        <dbReference type="Proteomes" id="UP000239434"/>
    </source>
</evidence>
<reference evidence="4 5" key="1">
    <citation type="submission" date="2018-02" db="EMBL/GenBank/DDBJ databases">
        <title>The draft genome of Phyllobacterium sp. 1N-3.</title>
        <authorList>
            <person name="Liu L."/>
            <person name="Li L."/>
            <person name="Zhang X."/>
            <person name="Wang T."/>
            <person name="Liang L."/>
        </authorList>
    </citation>
    <scope>NUCLEOTIDE SEQUENCE [LARGE SCALE GENOMIC DNA]</scope>
    <source>
        <strain evidence="4 5">1N-3</strain>
    </source>
</reference>
<evidence type="ECO:0000259" key="3">
    <source>
        <dbReference type="Pfam" id="PF01471"/>
    </source>
</evidence>
<dbReference type="InterPro" id="IPR036366">
    <property type="entry name" value="PGBDSf"/>
</dbReference>
<evidence type="ECO:0000256" key="1">
    <source>
        <dbReference type="SAM" id="Phobius"/>
    </source>
</evidence>
<accession>A0A2S9IZ59</accession>
<sequence length="311" mass="32842">MRRTVKRRSVGRRIADALLATVSSVALAAGDAIARNPVATGGATAFLVTLGFVSANALWYQPQAHGGVFFKTRPDLVFKAAPRTEDVLNQALTPATPAPATPPLPEKRVDVKPAYQDLASQSEPPAIAPDEIPVPAPQLAQDGDPEIAQLQHKLAALGFYEGPIDGLPGPQTRKALDSWRAVQAKAGIQTASLSNSASDDEGEIAEVSAVAVPVTRPKRPDNGIDRTMTTAVVAPRPTAAVKSQISVSSQEIVRVQAGLKAFGNDLITVDGVPGKTTQDAIREFQKLFRLKVTGQVDAELLAKMREIGLIS</sequence>
<keyword evidence="2" id="KW-0732">Signal</keyword>
<feature type="domain" description="Peptidoglycan binding-like" evidence="3">
    <location>
        <begin position="144"/>
        <end position="176"/>
    </location>
</feature>